<dbReference type="Proteomes" id="UP000320314">
    <property type="component" value="Unassembled WGS sequence"/>
</dbReference>
<protein>
    <submittedName>
        <fullName evidence="2">STAS domain-containing protein</fullName>
    </submittedName>
</protein>
<evidence type="ECO:0000259" key="1">
    <source>
        <dbReference type="Pfam" id="PF13466"/>
    </source>
</evidence>
<dbReference type="AlphaFoldDB" id="A0A506U3R6"/>
<name>A0A506U3R6_9HYPH</name>
<dbReference type="InterPro" id="IPR036513">
    <property type="entry name" value="STAS_dom_sf"/>
</dbReference>
<dbReference type="OrthoDB" id="7280289at2"/>
<dbReference type="EMBL" id="VHLH01000013">
    <property type="protein sequence ID" value="TPW29033.1"/>
    <property type="molecule type" value="Genomic_DNA"/>
</dbReference>
<dbReference type="RefSeq" id="WP_141166635.1">
    <property type="nucleotide sequence ID" value="NZ_VHLH01000013.1"/>
</dbReference>
<sequence length="104" mass="10431">MAEIAAEPAGKPVSTCELPSDLGLAAAGPLTRELAGLRGRDVVVDGSAVRKVSTPCLQVLMSAALTWKLDGAELSLNAPSEALASGVALLGLSIDDFTAAGDAR</sequence>
<dbReference type="Pfam" id="PF13466">
    <property type="entry name" value="STAS_2"/>
    <property type="match status" value="1"/>
</dbReference>
<evidence type="ECO:0000313" key="3">
    <source>
        <dbReference type="Proteomes" id="UP000320314"/>
    </source>
</evidence>
<dbReference type="InterPro" id="IPR058548">
    <property type="entry name" value="MlaB-like_STAS"/>
</dbReference>
<proteinExistence type="predicted"/>
<feature type="domain" description="MlaB-like STAS" evidence="1">
    <location>
        <begin position="17"/>
        <end position="92"/>
    </location>
</feature>
<reference evidence="2 3" key="1">
    <citation type="submission" date="2019-06" db="EMBL/GenBank/DDBJ databases">
        <authorList>
            <person name="Li M."/>
        </authorList>
    </citation>
    <scope>NUCLEOTIDE SEQUENCE [LARGE SCALE GENOMIC DNA]</scope>
    <source>
        <strain evidence="2 3">BGMRC6574</strain>
    </source>
</reference>
<comment type="caution">
    <text evidence="2">The sequence shown here is derived from an EMBL/GenBank/DDBJ whole genome shotgun (WGS) entry which is preliminary data.</text>
</comment>
<organism evidence="2 3">
    <name type="scientific">Pararhizobium mangrovi</name>
    <dbReference type="NCBI Taxonomy" id="2590452"/>
    <lineage>
        <taxon>Bacteria</taxon>
        <taxon>Pseudomonadati</taxon>
        <taxon>Pseudomonadota</taxon>
        <taxon>Alphaproteobacteria</taxon>
        <taxon>Hyphomicrobiales</taxon>
        <taxon>Rhizobiaceae</taxon>
        <taxon>Rhizobium/Agrobacterium group</taxon>
        <taxon>Pararhizobium</taxon>
    </lineage>
</organism>
<keyword evidence="3" id="KW-1185">Reference proteome</keyword>
<dbReference type="SUPFAM" id="SSF52091">
    <property type="entry name" value="SpoIIaa-like"/>
    <property type="match status" value="1"/>
</dbReference>
<gene>
    <name evidence="2" type="ORF">FJU11_08650</name>
</gene>
<accession>A0A506U3R6</accession>
<evidence type="ECO:0000313" key="2">
    <source>
        <dbReference type="EMBL" id="TPW29033.1"/>
    </source>
</evidence>